<dbReference type="Proteomes" id="UP000294743">
    <property type="component" value="Unassembled WGS sequence"/>
</dbReference>
<dbReference type="SUPFAM" id="SSF47413">
    <property type="entry name" value="lambda repressor-like DNA-binding domains"/>
    <property type="match status" value="1"/>
</dbReference>
<dbReference type="SMART" id="SM00530">
    <property type="entry name" value="HTH_XRE"/>
    <property type="match status" value="1"/>
</dbReference>
<dbReference type="GO" id="GO:0003677">
    <property type="term" value="F:DNA binding"/>
    <property type="evidence" value="ECO:0007669"/>
    <property type="project" value="UniProtKB-KW"/>
</dbReference>
<evidence type="ECO:0000313" key="3">
    <source>
        <dbReference type="Proteomes" id="UP000294743"/>
    </source>
</evidence>
<dbReference type="AlphaFoldDB" id="A0A4R7ZPT5"/>
<dbReference type="InterPro" id="IPR001387">
    <property type="entry name" value="Cro/C1-type_HTH"/>
</dbReference>
<keyword evidence="2" id="KW-0238">DNA-binding</keyword>
<dbReference type="PROSITE" id="PS50943">
    <property type="entry name" value="HTH_CROC1"/>
    <property type="match status" value="1"/>
</dbReference>
<comment type="caution">
    <text evidence="2">The sequence shown here is derived from an EMBL/GenBank/DDBJ whole genome shotgun (WGS) entry which is preliminary data.</text>
</comment>
<sequence>MYINNNFKYLLQNNNTNTFRLSKEVNIDESTLRRIRNGQVNNPSIETVVMICSYFKVSLDDFVHMDLSQDKHRQQ</sequence>
<organism evidence="2 3">
    <name type="scientific">Breznakia blatticola</name>
    <dbReference type="NCBI Taxonomy" id="1754012"/>
    <lineage>
        <taxon>Bacteria</taxon>
        <taxon>Bacillati</taxon>
        <taxon>Bacillota</taxon>
        <taxon>Erysipelotrichia</taxon>
        <taxon>Erysipelotrichales</taxon>
        <taxon>Erysipelotrichaceae</taxon>
        <taxon>Breznakia</taxon>
    </lineage>
</organism>
<dbReference type="RefSeq" id="WP_134169442.1">
    <property type="nucleotide sequence ID" value="NZ_SODD01000016.1"/>
</dbReference>
<dbReference type="Pfam" id="PF13443">
    <property type="entry name" value="HTH_26"/>
    <property type="match status" value="1"/>
</dbReference>
<reference evidence="2 3" key="1">
    <citation type="submission" date="2019-03" db="EMBL/GenBank/DDBJ databases">
        <title>Genomic Encyclopedia of Type Strains, Phase IV (KMG-IV): sequencing the most valuable type-strain genomes for metagenomic binning, comparative biology and taxonomic classification.</title>
        <authorList>
            <person name="Goeker M."/>
        </authorList>
    </citation>
    <scope>NUCLEOTIDE SEQUENCE [LARGE SCALE GENOMIC DNA]</scope>
    <source>
        <strain evidence="2 3">DSM 28867</strain>
    </source>
</reference>
<dbReference type="Gene3D" id="1.10.260.40">
    <property type="entry name" value="lambda repressor-like DNA-binding domains"/>
    <property type="match status" value="1"/>
</dbReference>
<dbReference type="InterPro" id="IPR010982">
    <property type="entry name" value="Lambda_DNA-bd_dom_sf"/>
</dbReference>
<name>A0A4R7ZPT5_9FIRM</name>
<gene>
    <name evidence="2" type="ORF">EDD63_11639</name>
</gene>
<proteinExistence type="predicted"/>
<protein>
    <submittedName>
        <fullName evidence="2">DNA-binding Xre family transcriptional regulator</fullName>
    </submittedName>
</protein>
<dbReference type="EMBL" id="SODD01000016">
    <property type="protein sequence ID" value="TDW19937.1"/>
    <property type="molecule type" value="Genomic_DNA"/>
</dbReference>
<accession>A0A4R7ZPT5</accession>
<evidence type="ECO:0000259" key="1">
    <source>
        <dbReference type="PROSITE" id="PS50943"/>
    </source>
</evidence>
<evidence type="ECO:0000313" key="2">
    <source>
        <dbReference type="EMBL" id="TDW19937.1"/>
    </source>
</evidence>
<feature type="domain" description="HTH cro/C1-type" evidence="1">
    <location>
        <begin position="21"/>
        <end position="62"/>
    </location>
</feature>
<keyword evidence="3" id="KW-1185">Reference proteome</keyword>
<dbReference type="OrthoDB" id="1652856at2"/>